<proteinExistence type="predicted"/>
<dbReference type="NCBIfam" id="TIGR00756">
    <property type="entry name" value="PPR"/>
    <property type="match status" value="5"/>
</dbReference>
<dbReference type="Gene3D" id="1.25.40.10">
    <property type="entry name" value="Tetratricopeptide repeat domain"/>
    <property type="match status" value="6"/>
</dbReference>
<feature type="repeat" description="PPR" evidence="2">
    <location>
        <begin position="380"/>
        <end position="414"/>
    </location>
</feature>
<dbReference type="FunFam" id="1.25.40.10:FF:000345">
    <property type="entry name" value="Pentatricopeptide repeat-containing protein"/>
    <property type="match status" value="1"/>
</dbReference>
<feature type="repeat" description="PPR" evidence="2">
    <location>
        <begin position="243"/>
        <end position="277"/>
    </location>
</feature>
<evidence type="ECO:0000256" key="2">
    <source>
        <dbReference type="PROSITE-ProRule" id="PRU00708"/>
    </source>
</evidence>
<evidence type="ECO:0000256" key="1">
    <source>
        <dbReference type="ARBA" id="ARBA00022737"/>
    </source>
</evidence>
<dbReference type="SUPFAM" id="SSF48452">
    <property type="entry name" value="TPR-like"/>
    <property type="match status" value="1"/>
</dbReference>
<dbReference type="EMBL" id="CM035406">
    <property type="protein sequence ID" value="KAH7446967.1"/>
    <property type="molecule type" value="Genomic_DNA"/>
</dbReference>
<evidence type="ECO:0008006" key="5">
    <source>
        <dbReference type="Google" id="ProtNLM"/>
    </source>
</evidence>
<dbReference type="Pfam" id="PF01535">
    <property type="entry name" value="PPR"/>
    <property type="match status" value="2"/>
</dbReference>
<dbReference type="GO" id="GO:0009451">
    <property type="term" value="P:RNA modification"/>
    <property type="evidence" value="ECO:0007669"/>
    <property type="project" value="InterPro"/>
</dbReference>
<dbReference type="OMA" id="HTGHYVL"/>
<dbReference type="PANTHER" id="PTHR47926">
    <property type="entry name" value="PENTATRICOPEPTIDE REPEAT-CONTAINING PROTEIN"/>
    <property type="match status" value="1"/>
</dbReference>
<name>A0A8T2VLH7_CERRI</name>
<gene>
    <name evidence="3" type="ORF">KP509_01G084700</name>
</gene>
<sequence length="719" mass="79319">MAITTPLRITSSLLRNCEEVDHKSGYETSSVLLCGSDSAIPFSHKISENKFSVQSEPVLCDGMQPGKLVQTHVLYDESFGYVSQIRGCGKGKDLQKGIRLHEDVQKKGLLDKCSDALISMYAKCGALGKARELLRSQKTRNVFSWTSLITGYAQHGQSENAWKVFEQMQEEGVEPDAMTFACVLKVCGTLRALQHGEKVHDQLVEAGFLEDNIVLCNILLDMYVKCGAIVKAHRTLQELPSRDVVSWNTLIAGYTRLGHDERALSCFDMMQHEGIFPTAMTFASVLKACGSMKAISRGEQIHHEIARHRLLDKDIVLGNALVDMYVKCGALLKAQEVLKNLPSRDVITWSTLISGYAQVGQADQALACFREMQLEGLSPNAVTYACVLKACGAIGDIEQGEKIHEDVMQQGLLKYSEVLGTALVDMYAKCGLLSKAKYVHDKLPSRSVGSWTALIAVYAQLAQGEQAVCCFEQMQHEGLQPNSLTFASALKACGTIGAIDKGEQIHDEISRQGLLGSDVALGNALVDMYIKCGALLKAQKVFEMLSARNVATWNTLIAGFAQVGQSDYVLNCLQLMQHEGIHPNASTLSCMLNACRFRGLVDDAYIYFMNMSTNYGVGPHLEHYISMVNSFGNAGHLDKAFNIIQGMPCSDYPEVWLAFLGACQKWKDISFGRWAFEQLIQLNKNDATAYIIMINIYSATGMQDEAIMIENMMNENNAY</sequence>
<dbReference type="FunFam" id="1.25.40.10:FF:000031">
    <property type="entry name" value="Pentatricopeptide repeat-containing protein mitochondrial"/>
    <property type="match status" value="1"/>
</dbReference>
<dbReference type="InterPro" id="IPR046960">
    <property type="entry name" value="PPR_At4g14850-like_plant"/>
</dbReference>
<dbReference type="InterPro" id="IPR011990">
    <property type="entry name" value="TPR-like_helical_dom_sf"/>
</dbReference>
<dbReference type="GO" id="GO:0003723">
    <property type="term" value="F:RNA binding"/>
    <property type="evidence" value="ECO:0007669"/>
    <property type="project" value="InterPro"/>
</dbReference>
<dbReference type="FunFam" id="1.25.40.10:FF:000073">
    <property type="entry name" value="Pentatricopeptide repeat-containing protein chloroplastic"/>
    <property type="match status" value="1"/>
</dbReference>
<dbReference type="PANTHER" id="PTHR47926:SF382">
    <property type="entry name" value="PENTACOTRIPEPTIDE-REPEAT REGION OF PRORP DOMAIN-CONTAINING PROTEIN"/>
    <property type="match status" value="1"/>
</dbReference>
<dbReference type="Proteomes" id="UP000825935">
    <property type="component" value="Chromosome 1"/>
</dbReference>
<organism evidence="3 4">
    <name type="scientific">Ceratopteris richardii</name>
    <name type="common">Triangle waterfern</name>
    <dbReference type="NCBI Taxonomy" id="49495"/>
    <lineage>
        <taxon>Eukaryota</taxon>
        <taxon>Viridiplantae</taxon>
        <taxon>Streptophyta</taxon>
        <taxon>Embryophyta</taxon>
        <taxon>Tracheophyta</taxon>
        <taxon>Polypodiopsida</taxon>
        <taxon>Polypodiidae</taxon>
        <taxon>Polypodiales</taxon>
        <taxon>Pteridineae</taxon>
        <taxon>Pteridaceae</taxon>
        <taxon>Parkerioideae</taxon>
        <taxon>Ceratopteris</taxon>
    </lineage>
</organism>
<feature type="repeat" description="PPR" evidence="2">
    <location>
        <begin position="141"/>
        <end position="175"/>
    </location>
</feature>
<keyword evidence="4" id="KW-1185">Reference proteome</keyword>
<dbReference type="FunFam" id="1.25.40.10:FF:000381">
    <property type="entry name" value="Pentatricopeptide repeat-containing protein"/>
    <property type="match status" value="2"/>
</dbReference>
<evidence type="ECO:0000313" key="3">
    <source>
        <dbReference type="EMBL" id="KAH7446974.1"/>
    </source>
</evidence>
<dbReference type="InterPro" id="IPR002885">
    <property type="entry name" value="PPR_rpt"/>
</dbReference>
<comment type="caution">
    <text evidence="3">The sequence shown here is derived from an EMBL/GenBank/DDBJ whole genome shotgun (WGS) entry which is preliminary data.</text>
</comment>
<dbReference type="EMBL" id="CM035406">
    <property type="protein sequence ID" value="KAH7446974.1"/>
    <property type="molecule type" value="Genomic_DNA"/>
</dbReference>
<dbReference type="Pfam" id="PF13041">
    <property type="entry name" value="PPR_2"/>
    <property type="match status" value="5"/>
</dbReference>
<feature type="repeat" description="PPR" evidence="2">
    <location>
        <begin position="345"/>
        <end position="379"/>
    </location>
</feature>
<evidence type="ECO:0000313" key="4">
    <source>
        <dbReference type="Proteomes" id="UP000825935"/>
    </source>
</evidence>
<dbReference type="PROSITE" id="PS51375">
    <property type="entry name" value="PPR"/>
    <property type="match status" value="6"/>
</dbReference>
<accession>A0A8T2VLH7</accession>
<feature type="repeat" description="PPR" evidence="2">
    <location>
        <begin position="549"/>
        <end position="583"/>
    </location>
</feature>
<reference evidence="3" key="1">
    <citation type="submission" date="2021-08" db="EMBL/GenBank/DDBJ databases">
        <title>WGS assembly of Ceratopteris richardii.</title>
        <authorList>
            <person name="Marchant D.B."/>
            <person name="Chen G."/>
            <person name="Jenkins J."/>
            <person name="Shu S."/>
            <person name="Leebens-Mack J."/>
            <person name="Grimwood J."/>
            <person name="Schmutz J."/>
            <person name="Soltis P."/>
            <person name="Soltis D."/>
            <person name="Chen Z.-H."/>
        </authorList>
    </citation>
    <scope>NUCLEOTIDE SEQUENCE</scope>
    <source>
        <strain evidence="3">Whitten #5841</strain>
        <tissue evidence="3">Leaf</tissue>
    </source>
</reference>
<keyword evidence="1" id="KW-0677">Repeat</keyword>
<feature type="repeat" description="PPR" evidence="2">
    <location>
        <begin position="447"/>
        <end position="481"/>
    </location>
</feature>
<dbReference type="AlphaFoldDB" id="A0A8T2VLH7"/>
<protein>
    <recommendedName>
        <fullName evidence="5">Pentatricopeptide repeat-containing protein</fullName>
    </recommendedName>
</protein>
<dbReference type="OrthoDB" id="411857at2759"/>